<name>A0ABW5IY20_9FLAO</name>
<gene>
    <name evidence="2" type="ORF">ACFSTG_10795</name>
</gene>
<comment type="caution">
    <text evidence="2">The sequence shown here is derived from an EMBL/GenBank/DDBJ whole genome shotgun (WGS) entry which is preliminary data.</text>
</comment>
<evidence type="ECO:0000313" key="3">
    <source>
        <dbReference type="Proteomes" id="UP001597468"/>
    </source>
</evidence>
<keyword evidence="3" id="KW-1185">Reference proteome</keyword>
<keyword evidence="1" id="KW-0732">Signal</keyword>
<organism evidence="2 3">
    <name type="scientific">Salinimicrobium flavum</name>
    <dbReference type="NCBI Taxonomy" id="1737065"/>
    <lineage>
        <taxon>Bacteria</taxon>
        <taxon>Pseudomonadati</taxon>
        <taxon>Bacteroidota</taxon>
        <taxon>Flavobacteriia</taxon>
        <taxon>Flavobacteriales</taxon>
        <taxon>Flavobacteriaceae</taxon>
        <taxon>Salinimicrobium</taxon>
    </lineage>
</organism>
<feature type="signal peptide" evidence="1">
    <location>
        <begin position="1"/>
        <end position="18"/>
    </location>
</feature>
<accession>A0ABW5IY20</accession>
<feature type="chain" id="PRO_5045419411" evidence="1">
    <location>
        <begin position="19"/>
        <end position="211"/>
    </location>
</feature>
<reference evidence="3" key="1">
    <citation type="journal article" date="2019" name="Int. J. Syst. Evol. Microbiol.">
        <title>The Global Catalogue of Microorganisms (GCM) 10K type strain sequencing project: providing services to taxonomists for standard genome sequencing and annotation.</title>
        <authorList>
            <consortium name="The Broad Institute Genomics Platform"/>
            <consortium name="The Broad Institute Genome Sequencing Center for Infectious Disease"/>
            <person name="Wu L."/>
            <person name="Ma J."/>
        </authorList>
    </citation>
    <scope>NUCLEOTIDE SEQUENCE [LARGE SCALE GENOMIC DNA]</scope>
    <source>
        <strain evidence="3">KCTC 42585</strain>
    </source>
</reference>
<dbReference type="Proteomes" id="UP001597468">
    <property type="component" value="Unassembled WGS sequence"/>
</dbReference>
<sequence>MKIPFFTAFVFLALSLNAQDKQTQIPSPEIQIKTANLAAPEDLRDATRVYGYDREGNFTLLREGTNNLVCVGDDPNQEGINVSCYSVKLEPFINRGRELTAEGLGEMEKREARQLEAESGDLEMPDAPSMMYIYSGNQEDYDPATGDLKNGHFRYVIYIPYATTESTGLPDKPHAPGMPWLMDPGTHRAHIMITPPRDQPKEEPKDHSKDH</sequence>
<evidence type="ECO:0000256" key="1">
    <source>
        <dbReference type="SAM" id="SignalP"/>
    </source>
</evidence>
<dbReference type="RefSeq" id="WP_380752394.1">
    <property type="nucleotide sequence ID" value="NZ_JBHULT010000009.1"/>
</dbReference>
<proteinExistence type="predicted"/>
<dbReference type="EMBL" id="JBHULT010000009">
    <property type="protein sequence ID" value="MFD2518383.1"/>
    <property type="molecule type" value="Genomic_DNA"/>
</dbReference>
<protein>
    <submittedName>
        <fullName evidence="2">Uncharacterized protein</fullName>
    </submittedName>
</protein>
<evidence type="ECO:0000313" key="2">
    <source>
        <dbReference type="EMBL" id="MFD2518383.1"/>
    </source>
</evidence>